<keyword evidence="1" id="KW-0472">Membrane</keyword>
<proteinExistence type="predicted"/>
<dbReference type="PANTHER" id="PTHR33604:SF3">
    <property type="entry name" value="OSJNBA0004B13.7 PROTEIN"/>
    <property type="match status" value="1"/>
</dbReference>
<accession>A0A1Y2CQT5</accession>
<reference evidence="2 3" key="1">
    <citation type="submission" date="2016-07" db="EMBL/GenBank/DDBJ databases">
        <title>Pervasive Adenine N6-methylation of Active Genes in Fungi.</title>
        <authorList>
            <consortium name="DOE Joint Genome Institute"/>
            <person name="Mondo S.J."/>
            <person name="Dannebaum R.O."/>
            <person name="Kuo R.C."/>
            <person name="Labutti K."/>
            <person name="Haridas S."/>
            <person name="Kuo A."/>
            <person name="Salamov A."/>
            <person name="Ahrendt S.R."/>
            <person name="Lipzen A."/>
            <person name="Sullivan W."/>
            <person name="Andreopoulos W.B."/>
            <person name="Clum A."/>
            <person name="Lindquist E."/>
            <person name="Daum C."/>
            <person name="Ramamoorthy G.K."/>
            <person name="Gryganskyi A."/>
            <person name="Culley D."/>
            <person name="Magnuson J.K."/>
            <person name="James T.Y."/>
            <person name="O'Malley M.A."/>
            <person name="Stajich J.E."/>
            <person name="Spatafora J.W."/>
            <person name="Visel A."/>
            <person name="Grigoriev I.V."/>
        </authorList>
    </citation>
    <scope>NUCLEOTIDE SEQUENCE [LARGE SCALE GENOMIC DNA]</scope>
    <source>
        <strain evidence="2 3">JEL800</strain>
    </source>
</reference>
<dbReference type="EMBL" id="MCGO01000009">
    <property type="protein sequence ID" value="ORY49333.1"/>
    <property type="molecule type" value="Genomic_DNA"/>
</dbReference>
<dbReference type="Gene3D" id="3.90.550.10">
    <property type="entry name" value="Spore Coat Polysaccharide Biosynthesis Protein SpsA, Chain A"/>
    <property type="match status" value="1"/>
</dbReference>
<evidence type="ECO:0000313" key="3">
    <source>
        <dbReference type="Proteomes" id="UP000193642"/>
    </source>
</evidence>
<keyword evidence="1" id="KW-0812">Transmembrane</keyword>
<keyword evidence="1" id="KW-1133">Transmembrane helix</keyword>
<comment type="caution">
    <text evidence="2">The sequence shown here is derived from an EMBL/GenBank/DDBJ whole genome shotgun (WGS) entry which is preliminary data.</text>
</comment>
<sequence>MKTEPVFRTTLRQSRIYRSTIFTLLALLCVTAIWQNYQALTKRRLKEQVLAQPAQLKNDIQLNSMKSELPWEHVCIIGNAQKEADAIRSHQMWGNQYVSLWFVWGEQLKTPSNQLPSKIKLVRTEDKKSWAEGIQYLLDLMRQAYHCEYIFTHDDDLQFYMSDENDKRVLHEVLTDILLQYQPAMIGFPWTVGDLTMEGMKGLAEMFKNSEVSPLTGFDSGMILYHKSIVDFFIPYTPRGEGGFNGHWSLCAHFLTLFGPNLFHGAALRVNAIAYTNLISFDNTPEDERKPTKVKNGLIVHAESRHPYEYHMNAPFRTFLSNGMINRQQRWGRDMTEYDLIWRVERVDTKLTLSALKQNTSIHKVVDKWTVLNRLVEFYEITHPVLSQNKWIRNQFTDSELISFLASRKEQGLDFSFVIHVFTLNRKESFDKLWKSINQANTIKRKVSFHIHLDTVESDNNAPFFFYIQYLQSLVSLHGRVTITVNSKHKGLKHNIMDAWTPSNSREYGIFLEDDISVSLTFWSMPNKWSKGI</sequence>
<keyword evidence="3" id="KW-1185">Reference proteome</keyword>
<protein>
    <submittedName>
        <fullName evidence="2">Uncharacterized protein</fullName>
    </submittedName>
</protein>
<dbReference type="AlphaFoldDB" id="A0A1Y2CQT5"/>
<dbReference type="STRING" id="329046.A0A1Y2CQT5"/>
<organism evidence="2 3">
    <name type="scientific">Rhizoclosmatium globosum</name>
    <dbReference type="NCBI Taxonomy" id="329046"/>
    <lineage>
        <taxon>Eukaryota</taxon>
        <taxon>Fungi</taxon>
        <taxon>Fungi incertae sedis</taxon>
        <taxon>Chytridiomycota</taxon>
        <taxon>Chytridiomycota incertae sedis</taxon>
        <taxon>Chytridiomycetes</taxon>
        <taxon>Chytridiales</taxon>
        <taxon>Chytriomycetaceae</taxon>
        <taxon>Rhizoclosmatium</taxon>
    </lineage>
</organism>
<dbReference type="PANTHER" id="PTHR33604">
    <property type="entry name" value="OSJNBA0004B13.7 PROTEIN"/>
    <property type="match status" value="1"/>
</dbReference>
<dbReference type="Proteomes" id="UP000193642">
    <property type="component" value="Unassembled WGS sequence"/>
</dbReference>
<feature type="transmembrane region" description="Helical" evidence="1">
    <location>
        <begin position="21"/>
        <end position="37"/>
    </location>
</feature>
<name>A0A1Y2CQT5_9FUNG</name>
<evidence type="ECO:0000313" key="2">
    <source>
        <dbReference type="EMBL" id="ORY49333.1"/>
    </source>
</evidence>
<gene>
    <name evidence="2" type="ORF">BCR33DRAFT_763149</name>
</gene>
<evidence type="ECO:0000256" key="1">
    <source>
        <dbReference type="SAM" id="Phobius"/>
    </source>
</evidence>
<dbReference type="OrthoDB" id="2014201at2759"/>
<dbReference type="InterPro" id="IPR029044">
    <property type="entry name" value="Nucleotide-diphossugar_trans"/>
</dbReference>